<sequence>MSADLGFTCTCCGERHAETPMNFSSPAPAYWQPDMEQVRDCLLSSDQCVIQGEAFFVRGLIELPVIGRDDVFSWGVWVSLSEKNFERASELWETPGRESEPAYFGWLSTDLLPYSPSTINLKTMVHTRPVGERPFIELEPTDHPLAVEQRTGITMDRVRELAEAVLHPKH</sequence>
<organism evidence="1 2">
    <name type="scientific">Kitasatospora xanthocidica</name>
    <dbReference type="NCBI Taxonomy" id="83382"/>
    <lineage>
        <taxon>Bacteria</taxon>
        <taxon>Bacillati</taxon>
        <taxon>Actinomycetota</taxon>
        <taxon>Actinomycetes</taxon>
        <taxon>Kitasatosporales</taxon>
        <taxon>Streptomycetaceae</taxon>
        <taxon>Kitasatospora</taxon>
    </lineage>
</organism>
<keyword evidence="2" id="KW-1185">Reference proteome</keyword>
<dbReference type="Pfam" id="PF09965">
    <property type="entry name" value="DUF2199"/>
    <property type="match status" value="1"/>
</dbReference>
<name>A0A372ZRJ2_9ACTN</name>
<gene>
    <name evidence="1" type="ORF">DR950_12585</name>
</gene>
<accession>A0A372ZRJ2</accession>
<evidence type="ECO:0000313" key="2">
    <source>
        <dbReference type="Proteomes" id="UP000263377"/>
    </source>
</evidence>
<dbReference type="InterPro" id="IPR018697">
    <property type="entry name" value="DUF2199"/>
</dbReference>
<dbReference type="AlphaFoldDB" id="A0A372ZRJ2"/>
<dbReference type="EMBL" id="QVIG01000001">
    <property type="protein sequence ID" value="RGD58509.1"/>
    <property type="molecule type" value="Genomic_DNA"/>
</dbReference>
<proteinExistence type="predicted"/>
<dbReference type="Proteomes" id="UP000263377">
    <property type="component" value="Unassembled WGS sequence"/>
</dbReference>
<comment type="caution">
    <text evidence="1">The sequence shown here is derived from an EMBL/GenBank/DDBJ whole genome shotgun (WGS) entry which is preliminary data.</text>
</comment>
<reference evidence="1 2" key="1">
    <citation type="submission" date="2018-08" db="EMBL/GenBank/DDBJ databases">
        <title>Diversity &amp; Physiological Properties of Lignin-Decomposing Actinobacteria from Soil.</title>
        <authorList>
            <person name="Roh S.G."/>
            <person name="Kim S.B."/>
        </authorList>
    </citation>
    <scope>NUCLEOTIDE SEQUENCE [LARGE SCALE GENOMIC DNA]</scope>
    <source>
        <strain evidence="1 2">MMS17-GH009</strain>
    </source>
</reference>
<protein>
    <submittedName>
        <fullName evidence="1">DUF2199 domain-containing protein</fullName>
    </submittedName>
</protein>
<evidence type="ECO:0000313" key="1">
    <source>
        <dbReference type="EMBL" id="RGD58509.1"/>
    </source>
</evidence>